<feature type="chain" id="PRO_5003275832" evidence="3">
    <location>
        <begin position="32"/>
        <end position="378"/>
    </location>
</feature>
<keyword evidence="2" id="KW-0175">Coiled coil</keyword>
<dbReference type="eggNOG" id="COG3883">
    <property type="taxonomic scope" value="Bacteria"/>
</dbReference>
<keyword evidence="6" id="KW-1185">Reference proteome</keyword>
<dbReference type="Pfam" id="PF24568">
    <property type="entry name" value="CC_PcsB"/>
    <property type="match status" value="1"/>
</dbReference>
<organism evidence="5 6">
    <name type="scientific">Fannyhessea vaginae DSM 15829</name>
    <dbReference type="NCBI Taxonomy" id="525256"/>
    <lineage>
        <taxon>Bacteria</taxon>
        <taxon>Bacillati</taxon>
        <taxon>Actinomycetota</taxon>
        <taxon>Coriobacteriia</taxon>
        <taxon>Coriobacteriales</taxon>
        <taxon>Atopobiaceae</taxon>
        <taxon>Fannyhessea</taxon>
    </lineage>
</organism>
<evidence type="ECO:0000256" key="2">
    <source>
        <dbReference type="SAM" id="Coils"/>
    </source>
</evidence>
<dbReference type="InterPro" id="IPR006311">
    <property type="entry name" value="TAT_signal"/>
</dbReference>
<dbReference type="GeneID" id="93210669"/>
<evidence type="ECO:0000256" key="1">
    <source>
        <dbReference type="ARBA" id="ARBA00022729"/>
    </source>
</evidence>
<feature type="signal peptide" evidence="3">
    <location>
        <begin position="1"/>
        <end position="31"/>
    </location>
</feature>
<dbReference type="SUPFAM" id="SSF54001">
    <property type="entry name" value="Cysteine proteinases"/>
    <property type="match status" value="1"/>
</dbReference>
<name>F1T4Y9_9ACTN</name>
<reference evidence="5 6" key="1">
    <citation type="submission" date="2011-02" db="EMBL/GenBank/DDBJ databases">
        <authorList>
            <person name="Muzny D."/>
            <person name="Qin X."/>
            <person name="Buhay C."/>
            <person name="Dugan-Rocha S."/>
            <person name="Ding Y."/>
            <person name="Chen G."/>
            <person name="Hawes A."/>
            <person name="Holder M."/>
            <person name="Jhangiani S."/>
            <person name="Johnson A."/>
            <person name="Khan Z."/>
            <person name="Li Z."/>
            <person name="Liu W."/>
            <person name="Liu X."/>
            <person name="Perez L."/>
            <person name="Shen H."/>
            <person name="Wang Q."/>
            <person name="Watt J."/>
            <person name="Xi L."/>
            <person name="Xin Y."/>
            <person name="Zhou J."/>
            <person name="Deng J."/>
            <person name="Jiang H."/>
            <person name="Liu Y."/>
            <person name="Qu J."/>
            <person name="Song X.-Z."/>
            <person name="Zhang L."/>
            <person name="Villasana D."/>
            <person name="Johnson A."/>
            <person name="Liu J."/>
            <person name="Liyanage D."/>
            <person name="Lorensuhewa L."/>
            <person name="Robinson T."/>
            <person name="Song A."/>
            <person name="Song B.-B."/>
            <person name="Dinh H."/>
            <person name="Thornton R."/>
            <person name="Coyle M."/>
            <person name="Francisco L."/>
            <person name="Jackson L."/>
            <person name="Javaid M."/>
            <person name="Korchina V."/>
            <person name="Kovar C."/>
            <person name="Mata R."/>
            <person name="Mathew T."/>
            <person name="Ngo R."/>
            <person name="Nguyen L."/>
            <person name="Nguyen N."/>
            <person name="Okwuonu G."/>
            <person name="Ongeri F."/>
            <person name="Pham C."/>
            <person name="Simmons D."/>
            <person name="Wilczek-Boney K."/>
            <person name="Hale W."/>
            <person name="Jakkamsetti A."/>
            <person name="Pham P."/>
            <person name="Ruth R."/>
            <person name="San Lucas F."/>
            <person name="Warren J."/>
            <person name="Zhang J."/>
            <person name="Zhao Z."/>
            <person name="Zhou C."/>
            <person name="Zhu D."/>
            <person name="Lee S."/>
            <person name="Bess C."/>
            <person name="Blankenburg K."/>
            <person name="Forbes L."/>
            <person name="Fu Q."/>
            <person name="Gubbala S."/>
            <person name="Hirani K."/>
            <person name="Jayaseelan J.C."/>
            <person name="Lara F."/>
            <person name="Munidasa M."/>
            <person name="Palculict T."/>
            <person name="Patil S."/>
            <person name="Pu L.-L."/>
            <person name="Saada N."/>
            <person name="Tang L."/>
            <person name="Weissenberger G."/>
            <person name="Zhu Y."/>
            <person name="Hemphill L."/>
            <person name="Shang Y."/>
            <person name="Youmans B."/>
            <person name="Ayvaz T."/>
            <person name="Ross M."/>
            <person name="Santibanez J."/>
            <person name="Aqrawi P."/>
            <person name="Gross S."/>
            <person name="Joshi V."/>
            <person name="Fowler G."/>
            <person name="Nazareth L."/>
            <person name="Reid J."/>
            <person name="Worley K."/>
            <person name="Petrosino J."/>
            <person name="Highlander S."/>
            <person name="Gibbs R."/>
        </authorList>
    </citation>
    <scope>NUCLEOTIDE SEQUENCE [LARGE SCALE GENOMIC DNA]</scope>
    <source>
        <strain evidence="5 6">DSM 15829</strain>
    </source>
</reference>
<dbReference type="OrthoDB" id="9812962at2"/>
<keyword evidence="1 3" id="KW-0732">Signal</keyword>
<dbReference type="Proteomes" id="UP000005947">
    <property type="component" value="Unassembled WGS sequence"/>
</dbReference>
<evidence type="ECO:0000256" key="3">
    <source>
        <dbReference type="SAM" id="SignalP"/>
    </source>
</evidence>
<protein>
    <submittedName>
        <fullName evidence="5">Tat pathway signal sequence domain protein</fullName>
    </submittedName>
</protein>
<dbReference type="Gene3D" id="3.90.1720.10">
    <property type="entry name" value="endopeptidase domain like (from Nostoc punctiforme)"/>
    <property type="match status" value="1"/>
</dbReference>
<feature type="coiled-coil region" evidence="2">
    <location>
        <begin position="30"/>
        <end position="99"/>
    </location>
</feature>
<dbReference type="EMBL" id="ACGK02000001">
    <property type="protein sequence ID" value="EGF23077.1"/>
    <property type="molecule type" value="Genomic_DNA"/>
</dbReference>
<evidence type="ECO:0000313" key="5">
    <source>
        <dbReference type="EMBL" id="EGF23077.1"/>
    </source>
</evidence>
<evidence type="ECO:0000313" key="6">
    <source>
        <dbReference type="Proteomes" id="UP000005947"/>
    </source>
</evidence>
<dbReference type="InterPro" id="IPR057309">
    <property type="entry name" value="PcsB_CC"/>
</dbReference>
<proteinExistence type="predicted"/>
<dbReference type="AlphaFoldDB" id="F1T4Y9"/>
<gene>
    <name evidence="5" type="ORF">HMPREF0091_10024</name>
</gene>
<dbReference type="PROSITE" id="PS51318">
    <property type="entry name" value="TAT"/>
    <property type="match status" value="1"/>
</dbReference>
<evidence type="ECO:0000259" key="4">
    <source>
        <dbReference type="Pfam" id="PF24568"/>
    </source>
</evidence>
<dbReference type="Gene3D" id="6.10.250.3150">
    <property type="match status" value="1"/>
</dbReference>
<comment type="caution">
    <text evidence="5">The sequence shown here is derived from an EMBL/GenBank/DDBJ whole genome shotgun (WGS) entry which is preliminary data.</text>
</comment>
<feature type="coiled-coil region" evidence="2">
    <location>
        <begin position="146"/>
        <end position="228"/>
    </location>
</feature>
<accession>F1T4Y9</accession>
<sequence length="378" mass="41654">MAIKTFTRREILQLFSITAALAAMPAQIAFADTQDDLNAAQKKLDEVQKQLDTIASQYEKLVGEQEKTCEQIEDAQTQIASTQDQIDKKQQELDAKKSALSKRVSSAYKSGIDGFLSVLFSSSSLEELSSNIYYLDKISEKDRTMIEEVNRVKRDLDDKKSSLESHKAALEQLKEEQDKELTQMTAKQDESKRVLDGLSQDVKDLMAKRDAELQAAAQQRALQEAQAAAARSGKRTYTLSEVSGEVNLSPNLSGSQKAVISYAYRVGSPGYGLCAMWVSQVFSAAGLGYPSGDACDMYYAWCHSSNKSELKPGMIIAVPAHAGTPAGRIYGHIGIYVGNGEVRHNIGSVATWSLDRWISYYSSITTPRWGWCMGIPLS</sequence>
<feature type="domain" description="Peptidoglycan hydrolase PcsB coiled-coil" evidence="4">
    <location>
        <begin position="86"/>
        <end position="159"/>
    </location>
</feature>
<dbReference type="InterPro" id="IPR038765">
    <property type="entry name" value="Papain-like_cys_pep_sf"/>
</dbReference>
<dbReference type="RefSeq" id="WP_006302132.1">
    <property type="nucleotide sequence ID" value="NZ_ACGK02000001.1"/>
</dbReference>